<dbReference type="GO" id="GO:0016192">
    <property type="term" value="P:vesicle-mediated transport"/>
    <property type="evidence" value="ECO:0007669"/>
    <property type="project" value="InterPro"/>
</dbReference>
<evidence type="ECO:0000313" key="2">
    <source>
        <dbReference type="EMBL" id="EPQ06949.1"/>
    </source>
</evidence>
<organism evidence="2 3">
    <name type="scientific">Myotis brandtii</name>
    <name type="common">Brandt's bat</name>
    <dbReference type="NCBI Taxonomy" id="109478"/>
    <lineage>
        <taxon>Eukaryota</taxon>
        <taxon>Metazoa</taxon>
        <taxon>Chordata</taxon>
        <taxon>Craniata</taxon>
        <taxon>Vertebrata</taxon>
        <taxon>Euteleostomi</taxon>
        <taxon>Mammalia</taxon>
        <taxon>Eutheria</taxon>
        <taxon>Laurasiatheria</taxon>
        <taxon>Chiroptera</taxon>
        <taxon>Yangochiroptera</taxon>
        <taxon>Vespertilionidae</taxon>
        <taxon>Myotis</taxon>
    </lineage>
</organism>
<protein>
    <submittedName>
        <fullName evidence="2">Coatomer subunit beta</fullName>
    </submittedName>
</protein>
<reference evidence="2 3" key="1">
    <citation type="journal article" date="2013" name="Nat. Commun.">
        <title>Genome analysis reveals insights into physiology and longevity of the Brandt's bat Myotis brandtii.</title>
        <authorList>
            <person name="Seim I."/>
            <person name="Fang X."/>
            <person name="Xiong Z."/>
            <person name="Lobanov A.V."/>
            <person name="Huang Z."/>
            <person name="Ma S."/>
            <person name="Feng Y."/>
            <person name="Turanov A.A."/>
            <person name="Zhu Y."/>
            <person name="Lenz T.L."/>
            <person name="Gerashchenko M.V."/>
            <person name="Fan D."/>
            <person name="Hee Yim S."/>
            <person name="Yao X."/>
            <person name="Jordan D."/>
            <person name="Xiong Y."/>
            <person name="Ma Y."/>
            <person name="Lyapunov A.N."/>
            <person name="Chen G."/>
            <person name="Kulakova O.I."/>
            <person name="Sun Y."/>
            <person name="Lee S.G."/>
            <person name="Bronson R.T."/>
            <person name="Moskalev A.A."/>
            <person name="Sunyaev S.R."/>
            <person name="Zhang G."/>
            <person name="Krogh A."/>
            <person name="Wang J."/>
            <person name="Gladyshev V.N."/>
        </authorList>
    </citation>
    <scope>NUCLEOTIDE SEQUENCE [LARGE SCALE GENOMIC DNA]</scope>
</reference>
<dbReference type="GO" id="GO:0030117">
    <property type="term" value="C:membrane coat"/>
    <property type="evidence" value="ECO:0007669"/>
    <property type="project" value="InterPro"/>
</dbReference>
<proteinExistence type="predicted"/>
<name>S7MRE4_MYOBR</name>
<dbReference type="GO" id="GO:0005198">
    <property type="term" value="F:structural molecule activity"/>
    <property type="evidence" value="ECO:0007669"/>
    <property type="project" value="InterPro"/>
</dbReference>
<dbReference type="EMBL" id="KE162077">
    <property type="protein sequence ID" value="EPQ06949.1"/>
    <property type="molecule type" value="Genomic_DNA"/>
</dbReference>
<sequence length="109" mass="12135">MSMDANGKIIWAKHSEVQQANLKAMGDAEIKDGERLPLAVKDMGSCEIYPQTIQHNPNGRFVVVCGDGEYIIYPAMALRNKSFGSAQEFAWAHDPSEYAIIEQQCCKDI</sequence>
<dbReference type="InterPro" id="IPR006692">
    <property type="entry name" value="Beta-prop_COPA/B_2nd"/>
</dbReference>
<evidence type="ECO:0000259" key="1">
    <source>
        <dbReference type="Pfam" id="PF04053"/>
    </source>
</evidence>
<dbReference type="Proteomes" id="UP000052978">
    <property type="component" value="Unassembled WGS sequence"/>
</dbReference>
<evidence type="ECO:0000313" key="3">
    <source>
        <dbReference type="Proteomes" id="UP000052978"/>
    </source>
</evidence>
<dbReference type="AlphaFoldDB" id="S7MRE4"/>
<keyword evidence="3" id="KW-1185">Reference proteome</keyword>
<feature type="domain" description="COPA/B second beta-propeller" evidence="1">
    <location>
        <begin position="14"/>
        <end position="103"/>
    </location>
</feature>
<accession>S7MRE4</accession>
<dbReference type="GO" id="GO:0006886">
    <property type="term" value="P:intracellular protein transport"/>
    <property type="evidence" value="ECO:0007669"/>
    <property type="project" value="InterPro"/>
</dbReference>
<gene>
    <name evidence="2" type="ORF">D623_10016191</name>
</gene>
<dbReference type="Pfam" id="PF04053">
    <property type="entry name" value="B-prop_COPA_B_2nd"/>
    <property type="match status" value="1"/>
</dbReference>